<proteinExistence type="predicted"/>
<name>A0A6B3NFY5_9CYAN</name>
<dbReference type="InterPro" id="IPR010315">
    <property type="entry name" value="DUF915_hydro-like"/>
</dbReference>
<dbReference type="GO" id="GO:0016787">
    <property type="term" value="F:hydrolase activity"/>
    <property type="evidence" value="ECO:0007669"/>
    <property type="project" value="UniProtKB-KW"/>
</dbReference>
<dbReference type="Pfam" id="PF06028">
    <property type="entry name" value="DUF915"/>
    <property type="match status" value="1"/>
</dbReference>
<dbReference type="InterPro" id="IPR029058">
    <property type="entry name" value="AB_hydrolase_fold"/>
</dbReference>
<accession>A0A6B3NFY5</accession>
<dbReference type="EMBL" id="JAAHFQ010000589">
    <property type="protein sequence ID" value="NER30570.1"/>
    <property type="molecule type" value="Genomic_DNA"/>
</dbReference>
<comment type="caution">
    <text evidence="1">The sequence shown here is derived from an EMBL/GenBank/DDBJ whole genome shotgun (WGS) entry which is preliminary data.</text>
</comment>
<keyword evidence="1" id="KW-0378">Hydrolase</keyword>
<dbReference type="AlphaFoldDB" id="A0A6B3NFY5"/>
<dbReference type="PANTHER" id="PTHR47909">
    <property type="entry name" value="ALPHA/BETA-HYDROLASES SUPERFAMILY PROTEIN"/>
    <property type="match status" value="1"/>
</dbReference>
<reference evidence="1" key="1">
    <citation type="submission" date="2019-11" db="EMBL/GenBank/DDBJ databases">
        <title>Genomic insights into an expanded diversity of filamentous marine cyanobacteria reveals the extraordinary biosynthetic potential of Moorea and Okeania.</title>
        <authorList>
            <person name="Ferreira Leao T."/>
            <person name="Wang M."/>
            <person name="Moss N."/>
            <person name="Da Silva R."/>
            <person name="Sanders J."/>
            <person name="Nurk S."/>
            <person name="Gurevich A."/>
            <person name="Humphrey G."/>
            <person name="Reher R."/>
            <person name="Zhu Q."/>
            <person name="Belda-Ferre P."/>
            <person name="Glukhov E."/>
            <person name="Rex R."/>
            <person name="Dorrestein P.C."/>
            <person name="Knight R."/>
            <person name="Pevzner P."/>
            <person name="Gerwick W.H."/>
            <person name="Gerwick L."/>
        </authorList>
    </citation>
    <scope>NUCLEOTIDE SEQUENCE</scope>
    <source>
        <strain evidence="1">SIO1C4</strain>
    </source>
</reference>
<dbReference type="SUPFAM" id="SSF53474">
    <property type="entry name" value="alpha/beta-Hydrolases"/>
    <property type="match status" value="1"/>
</dbReference>
<sequence length="234" mass="26087">MPLPTVILPGYFAGAIEYHALEQTLQNLGFPAATVPLRQRDWLPTVGGRSMVPILKKLDSTVKQLRQKHNTSQVNLIGHSAGGWIARIYLGEVPYTLHGDVNESVVGLWHAYPYVTTLVTLGTPHVSQERWTKRNLDFVNTNYPGAFYQDIHYVCVAGKAIYGKRSLSNWLAYSSYELTCGQGESWGDGITPIAAAHLRGATNLTLEGVMHSPRRKGMWYGSIEPMQSWLKYLA</sequence>
<organism evidence="1">
    <name type="scientific">Symploca sp. SIO1C4</name>
    <dbReference type="NCBI Taxonomy" id="2607765"/>
    <lineage>
        <taxon>Bacteria</taxon>
        <taxon>Bacillati</taxon>
        <taxon>Cyanobacteriota</taxon>
        <taxon>Cyanophyceae</taxon>
        <taxon>Coleofasciculales</taxon>
        <taxon>Coleofasciculaceae</taxon>
        <taxon>Symploca</taxon>
    </lineage>
</organism>
<gene>
    <name evidence="1" type="ORF">F6J89_23870</name>
</gene>
<dbReference type="PANTHER" id="PTHR47909:SF2">
    <property type="entry name" value="GPI INOSITOL-DEACYLASE"/>
    <property type="match status" value="1"/>
</dbReference>
<dbReference type="Gene3D" id="3.40.50.1820">
    <property type="entry name" value="alpha/beta hydrolase"/>
    <property type="match status" value="1"/>
</dbReference>
<protein>
    <submittedName>
        <fullName evidence="1">Alpha/beta hydrolase</fullName>
    </submittedName>
</protein>
<evidence type="ECO:0000313" key="1">
    <source>
        <dbReference type="EMBL" id="NER30570.1"/>
    </source>
</evidence>